<keyword evidence="2" id="KW-0472">Membrane</keyword>
<gene>
    <name evidence="3" type="ORF">POCTA_138.1.T0700019</name>
</gene>
<dbReference type="AlphaFoldDB" id="A0A8S1VKM4"/>
<feature type="transmembrane region" description="Helical" evidence="2">
    <location>
        <begin position="624"/>
        <end position="647"/>
    </location>
</feature>
<dbReference type="PANTHER" id="PTHR37686">
    <property type="entry name" value="LD36006P"/>
    <property type="match status" value="1"/>
</dbReference>
<reference evidence="3" key="1">
    <citation type="submission" date="2021-01" db="EMBL/GenBank/DDBJ databases">
        <authorList>
            <consortium name="Genoscope - CEA"/>
            <person name="William W."/>
        </authorList>
    </citation>
    <scope>NUCLEOTIDE SEQUENCE</scope>
</reference>
<proteinExistence type="predicted"/>
<dbReference type="OMA" id="CLRICNL"/>
<evidence type="ECO:0000256" key="1">
    <source>
        <dbReference type="SAM" id="Coils"/>
    </source>
</evidence>
<dbReference type="Proteomes" id="UP000683925">
    <property type="component" value="Unassembled WGS sequence"/>
</dbReference>
<organism evidence="3 4">
    <name type="scientific">Paramecium octaurelia</name>
    <dbReference type="NCBI Taxonomy" id="43137"/>
    <lineage>
        <taxon>Eukaryota</taxon>
        <taxon>Sar</taxon>
        <taxon>Alveolata</taxon>
        <taxon>Ciliophora</taxon>
        <taxon>Intramacronucleata</taxon>
        <taxon>Oligohymenophorea</taxon>
        <taxon>Peniculida</taxon>
        <taxon>Parameciidae</taxon>
        <taxon>Paramecium</taxon>
    </lineage>
</organism>
<feature type="transmembrane region" description="Helical" evidence="2">
    <location>
        <begin position="497"/>
        <end position="520"/>
    </location>
</feature>
<name>A0A8S1VKM4_PAROT</name>
<evidence type="ECO:0008006" key="5">
    <source>
        <dbReference type="Google" id="ProtNLM"/>
    </source>
</evidence>
<protein>
    <recommendedName>
        <fullName evidence="5">Transmembrane protein</fullName>
    </recommendedName>
</protein>
<evidence type="ECO:0000313" key="3">
    <source>
        <dbReference type="EMBL" id="CAD8177884.1"/>
    </source>
</evidence>
<dbReference type="PANTHER" id="PTHR37686:SF1">
    <property type="entry name" value="LD36006P"/>
    <property type="match status" value="1"/>
</dbReference>
<feature type="transmembrane region" description="Helical" evidence="2">
    <location>
        <begin position="596"/>
        <end position="618"/>
    </location>
</feature>
<sequence>MQQGISQNFVKNLNFNIDDEMFYVLPHRGEINFKGFAQTEEFSQNDNIQQPLKSIANELVQKTTPIRQSWVLPKQGHQFNLPPSYFRKKVVISRDNDQHQVRREINLYDFVPYVQLNDKQLKQIRKEATFDVQLNNNTNTDNKWIVSRWLVKGTKNIRNSFYNDMLKAQDCLTGLGNFIYNEKNFDKLWNFSIVHGIYIIVKKSILIPSLFIGYREVIGDTSTKAAQLLVERERQLSLRNKNLNFAIYQFLFHTQETQSATKLKVDYIKNQFKNFEQDCWKIAALLSDAHINQNHQNNYEFRNYQEKYQFIYDSNKEIDELISEQLINVQQRFVKKNAIDLPESAIKQIMDILECYQLQKYYEELLKSELANYEYQLVQQYEKDFFFLNKSDHKATYIKDALKVKRKNLKKQYQNQMIQELSKKNIMDRNIYIEFQENKQKYKNRVKDIKEMTREQFSKPNITFNIIRLVVPPYPVFQDGNQFYLWKVIHYEINSTYYFWKLSSLCILFFTLIVNSYCVFYQFGICGHYGLKALFSIESFYNDQRINSQTGEVTGDELVETICSTLRSIYRGMEKSRREFEESEDSDMFGKGCLRICNLIEVYIFRFLFVGVFCTLILKPMLILFVSIMLFFFFITSFMWAGFVALIKWMICLIIYDVDTAERIEYNEIDYIHFFIPLFRAFIDIIIGMVEIIVCLICLLIFPLFAILIIVFGIFRYIVRYIYDCFMMIFLYCCGRVPYRSGCLAWRVGGDKIQKKVIYNYHKLTNEELVLLTAGELEKFILEEYQHRIVMTIQQPEKLINSSLQPFFNRFNAQYQCIDSNQKLLLEQLSFKIAKQKSLHPVLDAETKQYIKFTAIELQEIKQFLITFLVEQINLKNMHSYIWKNLNLQIGDYQSLVSIILTKIFGNDILIQPEELAKEVQIKVEKEKGLGQQIERAMNGDVNLNQPEKLIIEEKKEIPKQITKKVYKQFIPISEILDKIWLAQSQNQEWSSLENKDSRFLLNYSLKNQ</sequence>
<evidence type="ECO:0000313" key="4">
    <source>
        <dbReference type="Proteomes" id="UP000683925"/>
    </source>
</evidence>
<keyword evidence="2" id="KW-0812">Transmembrane</keyword>
<dbReference type="OrthoDB" id="10003277at2759"/>
<feature type="coiled-coil region" evidence="1">
    <location>
        <begin position="399"/>
        <end position="452"/>
    </location>
</feature>
<comment type="caution">
    <text evidence="3">The sequence shown here is derived from an EMBL/GenBank/DDBJ whole genome shotgun (WGS) entry which is preliminary data.</text>
</comment>
<keyword evidence="1" id="KW-0175">Coiled coil</keyword>
<dbReference type="Pfam" id="PF25228">
    <property type="entry name" value="Lips"/>
    <property type="match status" value="1"/>
</dbReference>
<dbReference type="EMBL" id="CAJJDP010000069">
    <property type="protein sequence ID" value="CAD8177884.1"/>
    <property type="molecule type" value="Genomic_DNA"/>
</dbReference>
<feature type="transmembrane region" description="Helical" evidence="2">
    <location>
        <begin position="682"/>
        <end position="715"/>
    </location>
</feature>
<evidence type="ECO:0000256" key="2">
    <source>
        <dbReference type="SAM" id="Phobius"/>
    </source>
</evidence>
<keyword evidence="2" id="KW-1133">Transmembrane helix</keyword>
<dbReference type="InterPro" id="IPR057435">
    <property type="entry name" value="Lips"/>
</dbReference>
<keyword evidence="4" id="KW-1185">Reference proteome</keyword>
<accession>A0A8S1VKM4</accession>